<proteinExistence type="predicted"/>
<accession>A0ABY7EWX0</accession>
<dbReference type="SMART" id="SM00209">
    <property type="entry name" value="TSP1"/>
    <property type="match status" value="3"/>
</dbReference>
<keyword evidence="8" id="KW-1185">Reference proteome</keyword>
<dbReference type="InterPro" id="IPR036383">
    <property type="entry name" value="TSP1_rpt_sf"/>
</dbReference>
<evidence type="ECO:0000313" key="7">
    <source>
        <dbReference type="EMBL" id="WAR13795.1"/>
    </source>
</evidence>
<dbReference type="Pfam" id="PF00090">
    <property type="entry name" value="TSP_1"/>
    <property type="match status" value="4"/>
</dbReference>
<evidence type="ECO:0000256" key="6">
    <source>
        <dbReference type="SAM" id="Phobius"/>
    </source>
</evidence>
<keyword evidence="6" id="KW-0812">Transmembrane</keyword>
<comment type="subcellular location">
    <subcellularLocation>
        <location evidence="1">Secreted</location>
    </subcellularLocation>
</comment>
<dbReference type="InterPro" id="IPR052065">
    <property type="entry name" value="Compl_asym_regulator"/>
</dbReference>
<dbReference type="Proteomes" id="UP001164746">
    <property type="component" value="Chromosome 9"/>
</dbReference>
<keyword evidence="6" id="KW-1133">Transmembrane helix</keyword>
<keyword evidence="6" id="KW-0472">Membrane</keyword>
<dbReference type="PANTHER" id="PTHR22906:SF43">
    <property type="entry name" value="PROPERDIN"/>
    <property type="match status" value="1"/>
</dbReference>
<evidence type="ECO:0000256" key="4">
    <source>
        <dbReference type="ARBA" id="ARBA00022737"/>
    </source>
</evidence>
<dbReference type="SUPFAM" id="SSF82895">
    <property type="entry name" value="TSP-1 type 1 repeat"/>
    <property type="match status" value="3"/>
</dbReference>
<evidence type="ECO:0000313" key="8">
    <source>
        <dbReference type="Proteomes" id="UP001164746"/>
    </source>
</evidence>
<evidence type="ECO:0000256" key="3">
    <source>
        <dbReference type="ARBA" id="ARBA00022729"/>
    </source>
</evidence>
<keyword evidence="2" id="KW-0964">Secreted</keyword>
<feature type="transmembrane region" description="Helical" evidence="6">
    <location>
        <begin position="7"/>
        <end position="26"/>
    </location>
</feature>
<organism evidence="7 8">
    <name type="scientific">Mya arenaria</name>
    <name type="common">Soft-shell clam</name>
    <dbReference type="NCBI Taxonomy" id="6604"/>
    <lineage>
        <taxon>Eukaryota</taxon>
        <taxon>Metazoa</taxon>
        <taxon>Spiralia</taxon>
        <taxon>Lophotrochozoa</taxon>
        <taxon>Mollusca</taxon>
        <taxon>Bivalvia</taxon>
        <taxon>Autobranchia</taxon>
        <taxon>Heteroconchia</taxon>
        <taxon>Euheterodonta</taxon>
        <taxon>Imparidentia</taxon>
        <taxon>Neoheterodontei</taxon>
        <taxon>Myida</taxon>
        <taxon>Myoidea</taxon>
        <taxon>Myidae</taxon>
        <taxon>Mya</taxon>
    </lineage>
</organism>
<dbReference type="InterPro" id="IPR000884">
    <property type="entry name" value="TSP1_rpt"/>
</dbReference>
<keyword evidence="4" id="KW-0677">Repeat</keyword>
<keyword evidence="5" id="KW-1015">Disulfide bond</keyword>
<dbReference type="PROSITE" id="PS50092">
    <property type="entry name" value="TSP1"/>
    <property type="match status" value="4"/>
</dbReference>
<dbReference type="Gene3D" id="2.20.100.10">
    <property type="entry name" value="Thrombospondin type-1 (TSP1) repeat"/>
    <property type="match status" value="4"/>
</dbReference>
<sequence length="508" mass="54735">MAFEGTARVLFIFAILHVAVLLIPFVCKVPSQPTHGVPGVTGDLVSVTVQTATPARKPALKNASPISQRQTTPPHIQLYTSTAASRPIVTRTQTAVLPVQVVSSQLGAVLYKLVNPVRRVHFKHCMNNCVIICIFGPPVNGGWGGWTSWSTCSVTTGTGSTERHRSCNNPAPAHFGKDCTGISQQHNPCTVNVWSDWTAWSQCTVTCGTGEKLRMRHCVNGSRCDGATVDKASCALLPCSVVAYSTRKCENPPPQFGGKECEGSPASFEKCEMPGCLRGSYPFRVILSRSEYLQIRNSCIIELCCYTINSRKLNSLKRSHLDGGWTGWSNLTSCNSICGMGMQRTLRTCTAPAPANGGRQCTGDSMLSRECDNGPCPSDIKVCDGTLLKDAMRGAQSADFNCYNTSGTDTSGSGSSGIDPKGMISEMCLAPGTDSWIIGVQVSSICSQLPIYSPLASLETGSRKHKYAILLDCFQEILTIATMDCQGAIQKATVDLEHTPQEYHLLTW</sequence>
<gene>
    <name evidence="7" type="ORF">MAR_003900</name>
</gene>
<keyword evidence="3" id="KW-0732">Signal</keyword>
<evidence type="ECO:0000256" key="1">
    <source>
        <dbReference type="ARBA" id="ARBA00004613"/>
    </source>
</evidence>
<reference evidence="7" key="1">
    <citation type="submission" date="2022-11" db="EMBL/GenBank/DDBJ databases">
        <title>Centuries of genome instability and evolution in soft-shell clam transmissible cancer (bioRxiv).</title>
        <authorList>
            <person name="Hart S.F.M."/>
            <person name="Yonemitsu M.A."/>
            <person name="Giersch R.M."/>
            <person name="Beal B.F."/>
            <person name="Arriagada G."/>
            <person name="Davis B.W."/>
            <person name="Ostrander E.A."/>
            <person name="Goff S.P."/>
            <person name="Metzger M.J."/>
        </authorList>
    </citation>
    <scope>NUCLEOTIDE SEQUENCE</scope>
    <source>
        <strain evidence="7">MELC-2E11</strain>
        <tissue evidence="7">Siphon/mantle</tissue>
    </source>
</reference>
<dbReference type="PRINTS" id="PR01705">
    <property type="entry name" value="TSP1REPEAT"/>
</dbReference>
<protein>
    <submittedName>
        <fullName evidence="7">HMCN1-like protein</fullName>
    </submittedName>
</protein>
<evidence type="ECO:0000256" key="5">
    <source>
        <dbReference type="ARBA" id="ARBA00023157"/>
    </source>
</evidence>
<evidence type="ECO:0000256" key="2">
    <source>
        <dbReference type="ARBA" id="ARBA00022525"/>
    </source>
</evidence>
<dbReference type="EMBL" id="CP111020">
    <property type="protein sequence ID" value="WAR13795.1"/>
    <property type="molecule type" value="Genomic_DNA"/>
</dbReference>
<dbReference type="PANTHER" id="PTHR22906">
    <property type="entry name" value="PROPERDIN"/>
    <property type="match status" value="1"/>
</dbReference>
<name>A0ABY7EWX0_MYAAR</name>